<proteinExistence type="predicted"/>
<dbReference type="Proteomes" id="UP000036520">
    <property type="component" value="Chromosome"/>
</dbReference>
<evidence type="ECO:0000313" key="1">
    <source>
        <dbReference type="EMBL" id="AKP53605.1"/>
    </source>
</evidence>
<sequence length="432" mass="49613">MSLYLGFIKHVNNFYSMKFIFAFVFFVLIFNEAVSQEKYLPGYVKTLEGDTIPGLIDYRNWDNNPKTVFFKQKGQDSIKVYKPLDIAEFGVLDEIYVGAAVEKEVTKNTVYVHSESSALQVRMDTIFLQTLVLGEKSLLGMKSSGKENYYIKEGNSYTLLKYKWYLVEQNGKELKAENETYKRQLASYLGDCLYMTATLEGASYDSKSLESIFMKYYECKDGLPAFKKVREKVIAELGIVTGVSSTSLSFSSSQIFDILRINFPSNYSVVAGVFVDFILPRNDRKWSIYNELFYSNYTVSGSFQDITNENHYRNVEGELGYGYLKVNNMVRFRYPLGSFKVFANGGLSNGYALSETNKKTTANKFHTSETIEEGKLLDKTRRYEQGLILGLGAIQGRLSSEFRYERGNGMSDYIFLGVRTHRFFLLLNYRFN</sequence>
<organism evidence="1 2">
    <name type="scientific">Cyclobacterium amurskyense</name>
    <dbReference type="NCBI Taxonomy" id="320787"/>
    <lineage>
        <taxon>Bacteria</taxon>
        <taxon>Pseudomonadati</taxon>
        <taxon>Bacteroidota</taxon>
        <taxon>Cytophagia</taxon>
        <taxon>Cytophagales</taxon>
        <taxon>Cyclobacteriaceae</taxon>
        <taxon>Cyclobacterium</taxon>
    </lineage>
</organism>
<reference evidence="1 2" key="1">
    <citation type="submission" date="2015-07" db="EMBL/GenBank/DDBJ databases">
        <authorList>
            <person name="Kim K.M."/>
        </authorList>
    </citation>
    <scope>NUCLEOTIDE SEQUENCE [LARGE SCALE GENOMIC DNA]</scope>
    <source>
        <strain evidence="1 2">KCTC 12363</strain>
    </source>
</reference>
<protein>
    <submittedName>
        <fullName evidence="1">N-acetylmuramoyl-L-alanine amidase</fullName>
    </submittedName>
</protein>
<accession>A0A0H4PKP0</accession>
<dbReference type="EMBL" id="CP012040">
    <property type="protein sequence ID" value="AKP53605.1"/>
    <property type="molecule type" value="Genomic_DNA"/>
</dbReference>
<dbReference type="STRING" id="320787.CA2015_4259"/>
<name>A0A0H4PKP0_9BACT</name>
<gene>
    <name evidence="1" type="ORF">CA2015_4259</name>
</gene>
<dbReference type="AlphaFoldDB" id="A0A0H4PKP0"/>
<dbReference type="KEGG" id="camu:CA2015_4259"/>
<evidence type="ECO:0000313" key="2">
    <source>
        <dbReference type="Proteomes" id="UP000036520"/>
    </source>
</evidence>
<keyword evidence="2" id="KW-1185">Reference proteome</keyword>